<accession>A0A0B6B0X3</accession>
<geneLocation type="plasmid" evidence="2 3">
    <name>pBMV_2</name>
</geneLocation>
<evidence type="ECO:0000313" key="3">
    <source>
        <dbReference type="Proteomes" id="UP000031829"/>
    </source>
</evidence>
<dbReference type="SMART" id="SM00860">
    <property type="entry name" value="SMI1_KNR4"/>
    <property type="match status" value="1"/>
</dbReference>
<dbReference type="Pfam" id="PF09346">
    <property type="entry name" value="SMI1_KNR4"/>
    <property type="match status" value="1"/>
</dbReference>
<dbReference type="RefSeq" id="WP_034655920.1">
    <property type="nucleotide sequence ID" value="NZ_CP009921.1"/>
</dbReference>
<gene>
    <name evidence="2" type="ORF">BG04_5676</name>
</gene>
<dbReference type="Proteomes" id="UP000031829">
    <property type="component" value="Plasmid pBMV_2"/>
</dbReference>
<keyword evidence="2" id="KW-0614">Plasmid</keyword>
<dbReference type="AlphaFoldDB" id="A0A0B6B0X3"/>
<dbReference type="GeneID" id="93645844"/>
<protein>
    <submittedName>
        <fullName evidence="2">SMI1 / KNR4 family protein</fullName>
    </submittedName>
</protein>
<dbReference type="Gene3D" id="3.40.1580.10">
    <property type="entry name" value="SMI1/KNR4-like"/>
    <property type="match status" value="1"/>
</dbReference>
<proteinExistence type="predicted"/>
<dbReference type="EMBL" id="CP009921">
    <property type="protein sequence ID" value="AJI25814.1"/>
    <property type="molecule type" value="Genomic_DNA"/>
</dbReference>
<organism evidence="2 3">
    <name type="scientific">Priestia megaterium (strain ATCC 14581 / DSM 32 / CCUG 1817 / JCM 2506 / NBRC 15308 / NCIMB 9376 / NCTC 10342 / NRRL B-14308 / VKM B-512 / Ford 19)</name>
    <name type="common">Bacillus megaterium</name>
    <dbReference type="NCBI Taxonomy" id="1348623"/>
    <lineage>
        <taxon>Bacteria</taxon>
        <taxon>Bacillati</taxon>
        <taxon>Bacillota</taxon>
        <taxon>Bacilli</taxon>
        <taxon>Bacillales</taxon>
        <taxon>Bacillaceae</taxon>
        <taxon>Priestia</taxon>
    </lineage>
</organism>
<evidence type="ECO:0000259" key="1">
    <source>
        <dbReference type="SMART" id="SM00860"/>
    </source>
</evidence>
<evidence type="ECO:0000313" key="2">
    <source>
        <dbReference type="EMBL" id="AJI25814.1"/>
    </source>
</evidence>
<sequence>MIIIKPNSKRFSQQDLNELEKKVCASFPEEYVNFLRKYNGGEVEDNIIELSSGEIESFILSSFFGTRLEDMNDLLSCYETFEGRIPKGSIPIGRDVGGNIVCLNLNREGYGYIFLWDHDIELEFEDNEMKIQDLYYVAPSFEDFLQMIKPYDPEEDDLDGYEGEEVWMDPDFLKELKEKGLLD</sequence>
<dbReference type="InterPro" id="IPR018958">
    <property type="entry name" value="Knr4/Smi1-like_dom"/>
</dbReference>
<feature type="domain" description="Knr4/Smi1-like" evidence="1">
    <location>
        <begin position="10"/>
        <end position="147"/>
    </location>
</feature>
<name>A0A0B6B0X3_PRIM2</name>
<dbReference type="InterPro" id="IPR037883">
    <property type="entry name" value="Knr4/Smi1-like_sf"/>
</dbReference>
<dbReference type="KEGG" id="bmeg:BG04_5676"/>
<dbReference type="SUPFAM" id="SSF160631">
    <property type="entry name" value="SMI1/KNR4-like"/>
    <property type="match status" value="1"/>
</dbReference>
<reference evidence="2 3" key="1">
    <citation type="journal article" date="2015" name="Genome Announc.">
        <title>Complete genome sequences for 35 biothreat assay-relevant bacillus species.</title>
        <authorList>
            <person name="Johnson S.L."/>
            <person name="Daligault H.E."/>
            <person name="Davenport K.W."/>
            <person name="Jaissle J."/>
            <person name="Frey K.G."/>
            <person name="Ladner J.T."/>
            <person name="Broomall S.M."/>
            <person name="Bishop-Lilly K.A."/>
            <person name="Bruce D.C."/>
            <person name="Gibbons H.S."/>
            <person name="Coyne S.R."/>
            <person name="Lo C.C."/>
            <person name="Meincke L."/>
            <person name="Munk A.C."/>
            <person name="Koroleva G.I."/>
            <person name="Rosenzweig C.N."/>
            <person name="Palacios G.F."/>
            <person name="Redden C.L."/>
            <person name="Minogue T.D."/>
            <person name="Chain P.S."/>
        </authorList>
    </citation>
    <scope>NUCLEOTIDE SEQUENCE [LARGE SCALE GENOMIC DNA]</scope>
    <source>
        <strain evidence="3">ATCC 14581 / DSM 32 / JCM 2506 / NBRC 15308 / NCIMB 9376 / NCTC 10342 / NRRL B-14308 / VKM B-512</strain>
        <plasmid evidence="2 3">pBMV_2</plasmid>
    </source>
</reference>
<dbReference type="HOGENOM" id="CLU_115772_4_0_9"/>